<dbReference type="Proteomes" id="UP001165653">
    <property type="component" value="Unassembled WGS sequence"/>
</dbReference>
<organism evidence="1 2">
    <name type="scientific">Luteolibacter rhizosphaerae</name>
    <dbReference type="NCBI Taxonomy" id="2989719"/>
    <lineage>
        <taxon>Bacteria</taxon>
        <taxon>Pseudomonadati</taxon>
        <taxon>Verrucomicrobiota</taxon>
        <taxon>Verrucomicrobiia</taxon>
        <taxon>Verrucomicrobiales</taxon>
        <taxon>Verrucomicrobiaceae</taxon>
        <taxon>Luteolibacter</taxon>
    </lineage>
</organism>
<sequence length="273" mass="29464">MKDETLKRLRHARSLLGTCASKVAAHKTSSGSLVPGEAEKLVGFGTARDWIRWAVALEDLKFSTRSETKSARGQGILESVRFNQMWTSANALFAKDSILTLAASVTSFPNSIQNSEAKRFEVLYQSAALDPTLESACVGNINSLLSMECRADSMVGVLRADGTPTMWEIIYHKYMRPEDRTRPMGSAIGAALNAASVANAAAAAAGTKRVNHAPPAIQGPALIYAARNWAVHGMLITSFFRGSHQKYITFINNITLLLAAVLEGASKNLLPKL</sequence>
<gene>
    <name evidence="1" type="ORF">OJ996_00945</name>
</gene>
<reference evidence="1" key="1">
    <citation type="submission" date="2022-10" db="EMBL/GenBank/DDBJ databases">
        <title>Luteolibacter sp. GHJ8, whole genome shotgun sequencing project.</title>
        <authorList>
            <person name="Zhao G."/>
            <person name="Shen L."/>
        </authorList>
    </citation>
    <scope>NUCLEOTIDE SEQUENCE</scope>
    <source>
        <strain evidence="1">GHJ8</strain>
    </source>
</reference>
<comment type="caution">
    <text evidence="1">The sequence shown here is derived from an EMBL/GenBank/DDBJ whole genome shotgun (WGS) entry which is preliminary data.</text>
</comment>
<evidence type="ECO:0000313" key="1">
    <source>
        <dbReference type="EMBL" id="MCW1912118.1"/>
    </source>
</evidence>
<proteinExistence type="predicted"/>
<accession>A0ABT3FX15</accession>
<evidence type="ECO:0000313" key="2">
    <source>
        <dbReference type="Proteomes" id="UP001165653"/>
    </source>
</evidence>
<keyword evidence="2" id="KW-1185">Reference proteome</keyword>
<protein>
    <submittedName>
        <fullName evidence="1">Uncharacterized protein</fullName>
    </submittedName>
</protein>
<dbReference type="EMBL" id="JAPDDR010000001">
    <property type="protein sequence ID" value="MCW1912118.1"/>
    <property type="molecule type" value="Genomic_DNA"/>
</dbReference>
<dbReference type="RefSeq" id="WP_264510219.1">
    <property type="nucleotide sequence ID" value="NZ_JAPDDR010000001.1"/>
</dbReference>
<name>A0ABT3FX15_9BACT</name>